<evidence type="ECO:0000259" key="4">
    <source>
        <dbReference type="Pfam" id="PF13403"/>
    </source>
</evidence>
<dbReference type="Gene3D" id="2.170.16.10">
    <property type="entry name" value="Hedgehog/Intein (Hint) domain"/>
    <property type="match status" value="1"/>
</dbReference>
<dbReference type="PANTHER" id="PTHR38340">
    <property type="entry name" value="S-LAYER PROTEIN"/>
    <property type="match status" value="1"/>
</dbReference>
<dbReference type="PANTHER" id="PTHR38340:SF1">
    <property type="entry name" value="S-LAYER PROTEIN"/>
    <property type="match status" value="1"/>
</dbReference>
<dbReference type="PROSITE" id="PS00330">
    <property type="entry name" value="HEMOLYSIN_CALCIUM"/>
    <property type="match status" value="6"/>
</dbReference>
<keyword evidence="6" id="KW-1185">Reference proteome</keyword>
<name>A0A7W6H1R2_9RHOB</name>
<dbReference type="GO" id="GO:0005509">
    <property type="term" value="F:calcium ion binding"/>
    <property type="evidence" value="ECO:0007669"/>
    <property type="project" value="InterPro"/>
</dbReference>
<dbReference type="InterPro" id="IPR050557">
    <property type="entry name" value="RTX_toxin/Mannuronan_C5-epim"/>
</dbReference>
<reference evidence="5 6" key="1">
    <citation type="submission" date="2020-08" db="EMBL/GenBank/DDBJ databases">
        <title>Genomic Encyclopedia of Type Strains, Phase IV (KMG-IV): sequencing the most valuable type-strain genomes for metagenomic binning, comparative biology and taxonomic classification.</title>
        <authorList>
            <person name="Goeker M."/>
        </authorList>
    </citation>
    <scope>NUCLEOTIDE SEQUENCE [LARGE SCALE GENOMIC DNA]</scope>
    <source>
        <strain evidence="5 6">DSM 102234</strain>
    </source>
</reference>
<evidence type="ECO:0000256" key="1">
    <source>
        <dbReference type="ARBA" id="ARBA00004613"/>
    </source>
</evidence>
<evidence type="ECO:0000313" key="6">
    <source>
        <dbReference type="Proteomes" id="UP000530268"/>
    </source>
</evidence>
<dbReference type="EMBL" id="JACIEI010000014">
    <property type="protein sequence ID" value="MBB3995462.1"/>
    <property type="molecule type" value="Genomic_DNA"/>
</dbReference>
<feature type="compositionally biased region" description="Gly residues" evidence="3">
    <location>
        <begin position="469"/>
        <end position="479"/>
    </location>
</feature>
<comment type="caution">
    <text evidence="5">The sequence shown here is derived from an EMBL/GenBank/DDBJ whole genome shotgun (WGS) entry which is preliminary data.</text>
</comment>
<dbReference type="GO" id="GO:0005576">
    <property type="term" value="C:extracellular region"/>
    <property type="evidence" value="ECO:0007669"/>
    <property type="project" value="UniProtKB-SubCell"/>
</dbReference>
<dbReference type="InterPro" id="IPR006141">
    <property type="entry name" value="Intein_N"/>
</dbReference>
<dbReference type="SUPFAM" id="SSF51120">
    <property type="entry name" value="beta-Roll"/>
    <property type="match status" value="5"/>
</dbReference>
<dbReference type="Proteomes" id="UP000530268">
    <property type="component" value="Unassembled WGS sequence"/>
</dbReference>
<evidence type="ECO:0000256" key="2">
    <source>
        <dbReference type="ARBA" id="ARBA00022525"/>
    </source>
</evidence>
<accession>A0A7W6H1R2</accession>
<evidence type="ECO:0000256" key="3">
    <source>
        <dbReference type="SAM" id="MobiDB-lite"/>
    </source>
</evidence>
<dbReference type="GO" id="GO:0016539">
    <property type="term" value="P:intein-mediated protein splicing"/>
    <property type="evidence" value="ECO:0007669"/>
    <property type="project" value="InterPro"/>
</dbReference>
<dbReference type="PROSITE" id="PS50817">
    <property type="entry name" value="INTEIN_N_TER"/>
    <property type="match status" value="1"/>
</dbReference>
<dbReference type="Gene3D" id="2.150.10.10">
    <property type="entry name" value="Serralysin-like metalloprotease, C-terminal"/>
    <property type="match status" value="5"/>
</dbReference>
<protein>
    <submittedName>
        <fullName evidence="5">Ca2+-binding RTX toxin-like protein</fullName>
    </submittedName>
</protein>
<keyword evidence="2" id="KW-0964">Secreted</keyword>
<dbReference type="PRINTS" id="PR00313">
    <property type="entry name" value="CABNDNGRPT"/>
</dbReference>
<feature type="region of interest" description="Disordered" evidence="3">
    <location>
        <begin position="451"/>
        <end position="479"/>
    </location>
</feature>
<dbReference type="RefSeq" id="WP_184567399.1">
    <property type="nucleotide sequence ID" value="NZ_JACIEI010000014.1"/>
</dbReference>
<sequence length="1039" mass="106084">MAFTLNWENIAANGSYVLTSPTDNIGLTIATTTNADGDTATATSTGVPPADGLWVAGLESPVTSTLTFDAPVSNFSFEVYNIDAEALAWDDKLTVLVTDAQGNIQTVSFGDLLADPYHSSNGNDLNGDGSFDSGTQTSGAADSVSVTIAGPVSQIQFVFSNGESHSSSGSFGIGNMSLERAALDYVIDGTGGDDVIDDLYLLDPDGDRVDAGDALDGSDDDVIHAGAGDDLVVAGAGNDTIIGGIGSDTLYGDVETDSDYLVRGDSVAGPGGNDELRGGDGDDFLYGGSGDDSLYGDDGNDSILGGHGNDLLYGGAGNDDLEGLYGDDTIYGGDGDDHVFGRDGADLIYGGDGNDTLIGSIGIDTLYGGAGDDVLAGSQGSDLIYGGDGNDLVYIGVPASGDIAYDNEGIIHLDAGNDFLDAGDATLKFLAYGGDGNDLMRAGLGNDTMFGDADNDSMSGGEGDDQLTGGSGRDTIDGGGGDDTFFYENGFGYDTVIGGETSEVSGDTLDASAVTDDITLDLSAGVPSDPESGTLMAGASAASSVTFSEIESISLGTGDDRVIGSSSADNVSTGAGADTVAGGAGDDVFDIGAADGVADTVILVDGDGADTITGFEGPTANGDGTFAGHDLLDVSGLTNVGGDPISAQDVVVTDTSGDGTGDAILTFPNGESVTLVGVSPSALATPAQLAAIGIPVLNTVDGTSADDTMSAGYTDAQGDEIDGVDGVNDTIYGYAGDDDIFAGDGDDLVFGGDGNDTLAGGDGADTLSGGDGRDVFYGDVGDVIDGGEGGDDRDTLNLSNLGGPAMTNVIYNPTDSEAGTVAVLDGSGAVVGTFEFKNIEKVIPCFTPGTLIATKQGETPVEDLTVGDKVLTRDKGYQPIRWLGRRDLTTQDLALRPNFNPILIRAGALGNGLPERDMTVSPQHRMLISSWQSEMLFGEREVLAAAIHLVNDHDIIRIRPKEVSYIHLMLDEHEVILGNGAWTESFQLGPQMFSEMEDAQATELLALFPELEQDAFLPAARMSLKRHEFAILNRSLKES</sequence>
<dbReference type="Pfam" id="PF13403">
    <property type="entry name" value="Hint_2"/>
    <property type="match status" value="1"/>
</dbReference>
<gene>
    <name evidence="5" type="ORF">GGR95_003118</name>
</gene>
<dbReference type="InterPro" id="IPR011049">
    <property type="entry name" value="Serralysin-like_metalloprot_C"/>
</dbReference>
<dbReference type="SUPFAM" id="SSF51294">
    <property type="entry name" value="Hedgehog/intein (Hint) domain"/>
    <property type="match status" value="1"/>
</dbReference>
<dbReference type="InterPro" id="IPR036844">
    <property type="entry name" value="Hint_dom_sf"/>
</dbReference>
<comment type="subcellular location">
    <subcellularLocation>
        <location evidence="1">Secreted</location>
    </subcellularLocation>
</comment>
<organism evidence="5 6">
    <name type="scientific">Sulfitobacter undariae</name>
    <dbReference type="NCBI Taxonomy" id="1563671"/>
    <lineage>
        <taxon>Bacteria</taxon>
        <taxon>Pseudomonadati</taxon>
        <taxon>Pseudomonadota</taxon>
        <taxon>Alphaproteobacteria</taxon>
        <taxon>Rhodobacterales</taxon>
        <taxon>Roseobacteraceae</taxon>
        <taxon>Sulfitobacter</taxon>
    </lineage>
</organism>
<dbReference type="AlphaFoldDB" id="A0A7W6H1R2"/>
<dbReference type="Pfam" id="PF00353">
    <property type="entry name" value="HemolysinCabind"/>
    <property type="match status" value="8"/>
</dbReference>
<feature type="domain" description="Hedgehog/Intein (Hint)" evidence="4">
    <location>
        <begin position="844"/>
        <end position="989"/>
    </location>
</feature>
<evidence type="ECO:0000313" key="5">
    <source>
        <dbReference type="EMBL" id="MBB3995462.1"/>
    </source>
</evidence>
<dbReference type="InterPro" id="IPR001343">
    <property type="entry name" value="Hemolysn_Ca-bd"/>
</dbReference>
<dbReference type="InterPro" id="IPR028992">
    <property type="entry name" value="Hedgehog/Intein_dom"/>
</dbReference>
<dbReference type="InterPro" id="IPR018511">
    <property type="entry name" value="Hemolysin-typ_Ca-bd_CS"/>
</dbReference>
<proteinExistence type="predicted"/>